<protein>
    <submittedName>
        <fullName evidence="2">ATP synthase F0 subunit 8</fullName>
    </submittedName>
</protein>
<geneLocation type="mitochondrion" evidence="2"/>
<feature type="transmembrane region" description="Helical" evidence="1">
    <location>
        <begin position="6"/>
        <end position="25"/>
    </location>
</feature>
<keyword evidence="1" id="KW-1133">Transmembrane helix</keyword>
<keyword evidence="1" id="KW-0472">Membrane</keyword>
<dbReference type="AlphaFoldDB" id="A0A7L7S134"/>
<evidence type="ECO:0000313" key="2">
    <source>
        <dbReference type="EMBL" id="QNV11861.1"/>
    </source>
</evidence>
<sequence length="51" mass="6573">MPHLSPLKWFYIYMCMMIWTLIMFIKMNYMYSFHPKKININYMKFNLKWKI</sequence>
<keyword evidence="2" id="KW-0496">Mitochondrion</keyword>
<name>A0A7L7S134_9HYME</name>
<dbReference type="EMBL" id="MT862408">
    <property type="protein sequence ID" value="QNV11861.1"/>
    <property type="molecule type" value="Genomic_DNA"/>
</dbReference>
<evidence type="ECO:0000256" key="1">
    <source>
        <dbReference type="SAM" id="Phobius"/>
    </source>
</evidence>
<keyword evidence="1" id="KW-0812">Transmembrane</keyword>
<proteinExistence type="predicted"/>
<organism evidence="2">
    <name type="scientific">Ancistrocerus parietum</name>
    <dbReference type="NCBI Taxonomy" id="1124877"/>
    <lineage>
        <taxon>Eukaryota</taxon>
        <taxon>Metazoa</taxon>
        <taxon>Ecdysozoa</taxon>
        <taxon>Arthropoda</taxon>
        <taxon>Hexapoda</taxon>
        <taxon>Insecta</taxon>
        <taxon>Pterygota</taxon>
        <taxon>Neoptera</taxon>
        <taxon>Endopterygota</taxon>
        <taxon>Hymenoptera</taxon>
        <taxon>Apocrita</taxon>
        <taxon>Aculeata</taxon>
        <taxon>Vespoidea</taxon>
        <taxon>Vespidae</taxon>
        <taxon>Eumeninae</taxon>
        <taxon>Ancistrocerus</taxon>
    </lineage>
</organism>
<accession>A0A7L7S134</accession>
<reference evidence="2" key="1">
    <citation type="submission" date="2020-08" db="EMBL/GenBank/DDBJ databases">
        <title>DNAmark Project.</title>
        <authorList>
            <person name="Leerhoei F."/>
        </authorList>
    </citation>
    <scope>NUCLEOTIDE SEQUENCE</scope>
    <source>
        <strain evidence="2">DM727</strain>
    </source>
</reference>
<gene>
    <name evidence="2" type="primary">ATP8</name>
</gene>